<evidence type="ECO:0000313" key="8">
    <source>
        <dbReference type="Proteomes" id="UP000887540"/>
    </source>
</evidence>
<dbReference type="PROSITE" id="PS51841">
    <property type="entry name" value="LTD"/>
    <property type="match status" value="2"/>
</dbReference>
<feature type="coiled-coil region" evidence="5">
    <location>
        <begin position="197"/>
        <end position="280"/>
    </location>
</feature>
<reference evidence="9" key="1">
    <citation type="submission" date="2022-11" db="UniProtKB">
        <authorList>
            <consortium name="WormBaseParasite"/>
        </authorList>
    </citation>
    <scope>IDENTIFICATION</scope>
</reference>
<dbReference type="Proteomes" id="UP000887540">
    <property type="component" value="Unplaced"/>
</dbReference>
<proteinExistence type="predicted"/>
<evidence type="ECO:0000256" key="5">
    <source>
        <dbReference type="SAM" id="Coils"/>
    </source>
</evidence>
<evidence type="ECO:0000256" key="2">
    <source>
        <dbReference type="ARBA" id="ARBA00022754"/>
    </source>
</evidence>
<feature type="region of interest" description="Disordered" evidence="6">
    <location>
        <begin position="1"/>
        <end position="48"/>
    </location>
</feature>
<feature type="coiled-coil region" evidence="5">
    <location>
        <begin position="362"/>
        <end position="403"/>
    </location>
</feature>
<dbReference type="GO" id="GO:0031507">
    <property type="term" value="P:heterochromatin formation"/>
    <property type="evidence" value="ECO:0007669"/>
    <property type="project" value="TreeGrafter"/>
</dbReference>
<name>A0A914BUN9_9BILA</name>
<dbReference type="Pfam" id="PF00038">
    <property type="entry name" value="Filament"/>
    <property type="match status" value="1"/>
</dbReference>
<dbReference type="SUPFAM" id="SSF74853">
    <property type="entry name" value="Lamin A/C globular tail domain"/>
    <property type="match status" value="2"/>
</dbReference>
<dbReference type="InterPro" id="IPR039008">
    <property type="entry name" value="IF_rod_dom"/>
</dbReference>
<feature type="domain" description="LTD" evidence="7">
    <location>
        <begin position="476"/>
        <end position="596"/>
    </location>
</feature>
<dbReference type="GO" id="GO:0007097">
    <property type="term" value="P:nuclear migration"/>
    <property type="evidence" value="ECO:0007669"/>
    <property type="project" value="TreeGrafter"/>
</dbReference>
<dbReference type="SUPFAM" id="SSF64593">
    <property type="entry name" value="Intermediate filament protein, coiled coil region"/>
    <property type="match status" value="1"/>
</dbReference>
<dbReference type="WBParaSite" id="ACRNAN_Path_1031.g3952.t1">
    <property type="protein sequence ID" value="ACRNAN_Path_1031.g3952.t1"/>
    <property type="gene ID" value="ACRNAN_Path_1031.g3952"/>
</dbReference>
<evidence type="ECO:0000256" key="4">
    <source>
        <dbReference type="ARBA" id="ARBA00023242"/>
    </source>
</evidence>
<dbReference type="GO" id="GO:0006998">
    <property type="term" value="P:nuclear envelope organization"/>
    <property type="evidence" value="ECO:0007669"/>
    <property type="project" value="TreeGrafter"/>
</dbReference>
<evidence type="ECO:0000256" key="3">
    <source>
        <dbReference type="ARBA" id="ARBA00023054"/>
    </source>
</evidence>
<dbReference type="GO" id="GO:0005652">
    <property type="term" value="C:nuclear lamina"/>
    <property type="evidence" value="ECO:0007669"/>
    <property type="project" value="TreeGrafter"/>
</dbReference>
<organism evidence="8 9">
    <name type="scientific">Acrobeloides nanus</name>
    <dbReference type="NCBI Taxonomy" id="290746"/>
    <lineage>
        <taxon>Eukaryota</taxon>
        <taxon>Metazoa</taxon>
        <taxon>Ecdysozoa</taxon>
        <taxon>Nematoda</taxon>
        <taxon>Chromadorea</taxon>
        <taxon>Rhabditida</taxon>
        <taxon>Tylenchina</taxon>
        <taxon>Cephalobomorpha</taxon>
        <taxon>Cephaloboidea</taxon>
        <taxon>Cephalobidae</taxon>
        <taxon>Acrobeloides</taxon>
    </lineage>
</organism>
<dbReference type="Gene3D" id="1.20.5.170">
    <property type="match status" value="1"/>
</dbReference>
<dbReference type="AlphaFoldDB" id="A0A914BUN9"/>
<feature type="domain" description="LTD" evidence="7">
    <location>
        <begin position="658"/>
        <end position="781"/>
    </location>
</feature>
<evidence type="ECO:0000256" key="6">
    <source>
        <dbReference type="SAM" id="MobiDB-lite"/>
    </source>
</evidence>
<protein>
    <submittedName>
        <fullName evidence="9">LTD domain-containing protein</fullName>
    </submittedName>
</protein>
<sequence>MASKSATISSQVKSKVTETTHSESKQFYSSSGSTHSQTNGSHAITNGSASTNGQVTVIENGSLVTNGVHTSTNGVHTTLIGKLERTVSDEELKYAYAHEFSQLTMQQFIDAFQSVTLSREGEQDLFAILNTRLSEYIQIIRHWKDDRSDIREFIKQIEILMRTNTTQIDSVISTQVDVVNKKCQQLLIEKTNVVIELENALNDYNSLKSQFDRLEKEHRIMIEECSQLKKIVSVKDIRITEIETENKSLQYTIKDVRAQLDKERIQYEEMTRKREEYLKEEYERSITTVKTVHKTQVDQMQHIAKIDWEKLMQREIVYHDNLTERIIALRQDFERMLLKNKYEIEEAVKLIHLSINFDATYIQRIIDESREARMKVVAYERENKEYKARITILEQHVTQLENIISSSKVDIEKIIKESYSGLEFVKKDVVKKLSKFAYLMELKVKLDAELETYRLLLDAEQIRIDYQQKAHHHHSTARSFVKEGHSEEDVQIDEVNLDGKYICLTNKGTEEFNLGSWLIVAKADASKDKREFKFSASQTVMPRETLTIWSPNMGVTHNSPNNIVLVGDPWPSGDSIRVELFDTHGHELAWHKSYYKEEESCSTIDHTQHHDTHEIVLHKQKDHDSHEIALHKQHHDSHEIVSTNIKPLIIEEIVTTVTGQAEKIYSNSHSDVEVVINEINMQGDYVSLTNNGKKEFNLGAWHIVSKAGTVVHKFKFPNKHSILPGKTTKIWSHSKGGTHNPPDSIVMKAINWPSGNHIRIELLDNNDNRKAWKESSYESGAISIISKT</sequence>
<evidence type="ECO:0000313" key="9">
    <source>
        <dbReference type="WBParaSite" id="ACRNAN_Path_1031.g3952.t1"/>
    </source>
</evidence>
<feature type="compositionally biased region" description="Polar residues" evidence="6">
    <location>
        <begin position="25"/>
        <end position="48"/>
    </location>
</feature>
<dbReference type="GO" id="GO:0005882">
    <property type="term" value="C:intermediate filament"/>
    <property type="evidence" value="ECO:0007669"/>
    <property type="project" value="UniProtKB-KW"/>
</dbReference>
<feature type="compositionally biased region" description="Polar residues" evidence="6">
    <location>
        <begin position="1"/>
        <end position="14"/>
    </location>
</feature>
<feature type="compositionally biased region" description="Basic and acidic residues" evidence="6">
    <location>
        <begin position="15"/>
        <end position="24"/>
    </location>
</feature>
<evidence type="ECO:0000259" key="7">
    <source>
        <dbReference type="PROSITE" id="PS51841"/>
    </source>
</evidence>
<keyword evidence="8" id="KW-1185">Reference proteome</keyword>
<dbReference type="PANTHER" id="PTHR45721">
    <property type="entry name" value="LAMIN DM0-RELATED"/>
    <property type="match status" value="1"/>
</dbReference>
<keyword evidence="3 5" id="KW-0175">Coiled coil</keyword>
<dbReference type="GO" id="GO:0005200">
    <property type="term" value="F:structural constituent of cytoskeleton"/>
    <property type="evidence" value="ECO:0007669"/>
    <property type="project" value="TreeGrafter"/>
</dbReference>
<evidence type="ECO:0000256" key="1">
    <source>
        <dbReference type="ARBA" id="ARBA00004123"/>
    </source>
</evidence>
<dbReference type="GO" id="GO:0090435">
    <property type="term" value="P:protein localization to nuclear envelope"/>
    <property type="evidence" value="ECO:0007669"/>
    <property type="project" value="TreeGrafter"/>
</dbReference>
<comment type="subcellular location">
    <subcellularLocation>
        <location evidence="1">Nucleus</location>
    </subcellularLocation>
</comment>
<dbReference type="PANTHER" id="PTHR45721:SF11">
    <property type="entry name" value="LAMIN DM0-RELATED"/>
    <property type="match status" value="1"/>
</dbReference>
<dbReference type="GO" id="GO:0051664">
    <property type="term" value="P:nuclear pore localization"/>
    <property type="evidence" value="ECO:0007669"/>
    <property type="project" value="TreeGrafter"/>
</dbReference>
<dbReference type="InterPro" id="IPR001322">
    <property type="entry name" value="Lamin_tail_dom"/>
</dbReference>
<dbReference type="InterPro" id="IPR036415">
    <property type="entry name" value="Lamin_tail_dom_sf"/>
</dbReference>
<accession>A0A914BUN9</accession>
<keyword evidence="2" id="KW-0403">Intermediate filament</keyword>
<keyword evidence="4" id="KW-0539">Nucleus</keyword>
<dbReference type="Pfam" id="PF00932">
    <property type="entry name" value="LTD"/>
    <property type="match status" value="2"/>
</dbReference>
<dbReference type="Gene3D" id="2.60.40.1260">
    <property type="entry name" value="Lamin Tail domain"/>
    <property type="match status" value="2"/>
</dbReference>